<name>A0ABQ0AE21_9GAMM</name>
<dbReference type="Gene3D" id="3.30.310.70">
    <property type="entry name" value="TT1751-like domain"/>
    <property type="match status" value="1"/>
</dbReference>
<dbReference type="RefSeq" id="WP_353304288.1">
    <property type="nucleotide sequence ID" value="NZ_BAABWN010000016.1"/>
</dbReference>
<evidence type="ECO:0000313" key="3">
    <source>
        <dbReference type="EMBL" id="GAA6169888.1"/>
    </source>
</evidence>
<sequence length="161" mass="17130">MIKPVKFSSSVKKACFAIALLVGASQSIAAEGVKTIKSQLNFEQSVQELEATLKAKGMTIFAVVDHAKGAESVSIDLLPTTLFIFGNPKAGSPLMKCEQSIALDLPQKMLISENSEGEVFVSYNAPDYIAARHELSGCEKNLMVITNALKGIANKAAGLNQ</sequence>
<keyword evidence="4" id="KW-1185">Reference proteome</keyword>
<dbReference type="InterPro" id="IPR005180">
    <property type="entry name" value="DUF302"/>
</dbReference>
<dbReference type="PANTHER" id="PTHR38342">
    <property type="entry name" value="SLR5037 PROTEIN"/>
    <property type="match status" value="1"/>
</dbReference>
<comment type="caution">
    <text evidence="3">The sequence shown here is derived from an EMBL/GenBank/DDBJ whole genome shotgun (WGS) entry which is preliminary data.</text>
</comment>
<dbReference type="EMBL" id="BAABWN010000016">
    <property type="protein sequence ID" value="GAA6169888.1"/>
    <property type="molecule type" value="Genomic_DNA"/>
</dbReference>
<accession>A0ABQ0AE21</accession>
<dbReference type="InterPro" id="IPR035923">
    <property type="entry name" value="TT1751-like_sf"/>
</dbReference>
<gene>
    <name evidence="3" type="ORF">NBRC116591_37000</name>
</gene>
<protein>
    <submittedName>
        <fullName evidence="3">DUF302 domain-containing protein</fullName>
    </submittedName>
</protein>
<evidence type="ECO:0000259" key="2">
    <source>
        <dbReference type="Pfam" id="PF03625"/>
    </source>
</evidence>
<dbReference type="SUPFAM" id="SSF103247">
    <property type="entry name" value="TT1751-like"/>
    <property type="match status" value="1"/>
</dbReference>
<evidence type="ECO:0000256" key="1">
    <source>
        <dbReference type="SAM" id="SignalP"/>
    </source>
</evidence>
<dbReference type="Proteomes" id="UP001465153">
    <property type="component" value="Unassembled WGS sequence"/>
</dbReference>
<feature type="chain" id="PRO_5045044993" evidence="1">
    <location>
        <begin position="30"/>
        <end position="161"/>
    </location>
</feature>
<evidence type="ECO:0000313" key="4">
    <source>
        <dbReference type="Proteomes" id="UP001465153"/>
    </source>
</evidence>
<reference evidence="3 4" key="1">
    <citation type="submission" date="2024-04" db="EMBL/GenBank/DDBJ databases">
        <title>Draft genome sequence of Sessilibacter corallicola NBRC 116591.</title>
        <authorList>
            <person name="Miyakawa T."/>
            <person name="Kusuya Y."/>
            <person name="Miura T."/>
        </authorList>
    </citation>
    <scope>NUCLEOTIDE SEQUENCE [LARGE SCALE GENOMIC DNA]</scope>
    <source>
        <strain evidence="3 4">KU-00831-HH</strain>
    </source>
</reference>
<organism evidence="3 4">
    <name type="scientific">Sessilibacter corallicola</name>
    <dbReference type="NCBI Taxonomy" id="2904075"/>
    <lineage>
        <taxon>Bacteria</taxon>
        <taxon>Pseudomonadati</taxon>
        <taxon>Pseudomonadota</taxon>
        <taxon>Gammaproteobacteria</taxon>
        <taxon>Cellvibrionales</taxon>
        <taxon>Cellvibrionaceae</taxon>
        <taxon>Sessilibacter</taxon>
    </lineage>
</organism>
<dbReference type="PANTHER" id="PTHR38342:SF2">
    <property type="entry name" value="INNER MEMBRANE OR EXPORTED"/>
    <property type="match status" value="1"/>
</dbReference>
<dbReference type="CDD" id="cd14797">
    <property type="entry name" value="DUF302"/>
    <property type="match status" value="1"/>
</dbReference>
<keyword evidence="1" id="KW-0732">Signal</keyword>
<feature type="domain" description="DUF302" evidence="2">
    <location>
        <begin position="64"/>
        <end position="126"/>
    </location>
</feature>
<feature type="signal peptide" evidence="1">
    <location>
        <begin position="1"/>
        <end position="29"/>
    </location>
</feature>
<dbReference type="Pfam" id="PF03625">
    <property type="entry name" value="DUF302"/>
    <property type="match status" value="1"/>
</dbReference>
<proteinExistence type="predicted"/>